<dbReference type="Pfam" id="PF13524">
    <property type="entry name" value="Glyco_trans_1_2"/>
    <property type="match status" value="1"/>
</dbReference>
<accession>A0ABQ6NDH5</accession>
<dbReference type="Proteomes" id="UP001165060">
    <property type="component" value="Unassembled WGS sequence"/>
</dbReference>
<dbReference type="InterPro" id="IPR055259">
    <property type="entry name" value="YkvP/CgeB_Glyco_trans-like"/>
</dbReference>
<dbReference type="SUPFAM" id="SSF53756">
    <property type="entry name" value="UDP-Glycosyltransferase/glycogen phosphorylase"/>
    <property type="match status" value="1"/>
</dbReference>
<organism evidence="3 4">
    <name type="scientific">Tetraparma gracilis</name>
    <dbReference type="NCBI Taxonomy" id="2962635"/>
    <lineage>
        <taxon>Eukaryota</taxon>
        <taxon>Sar</taxon>
        <taxon>Stramenopiles</taxon>
        <taxon>Ochrophyta</taxon>
        <taxon>Bolidophyceae</taxon>
        <taxon>Parmales</taxon>
        <taxon>Triparmaceae</taxon>
        <taxon>Tetraparma</taxon>
    </lineage>
</organism>
<feature type="signal peptide" evidence="1">
    <location>
        <begin position="1"/>
        <end position="21"/>
    </location>
</feature>
<keyword evidence="1" id="KW-0732">Signal</keyword>
<dbReference type="EMBL" id="BRYB01006427">
    <property type="protein sequence ID" value="GMI57328.1"/>
    <property type="molecule type" value="Genomic_DNA"/>
</dbReference>
<gene>
    <name evidence="3" type="ORF">TeGR_g1489</name>
</gene>
<proteinExistence type="predicted"/>
<dbReference type="Gene3D" id="3.40.50.2000">
    <property type="entry name" value="Glycogen Phosphorylase B"/>
    <property type="match status" value="1"/>
</dbReference>
<sequence length="840" mass="90811">MPLSLPLIFLALILCTGTVSPSKSLVEPPLTVYFHAQAPPTSSLIVGSILTTSGLSASLPTAAPISAVSSNVTFYPFHYPSLLLPTCPSLVVIEGYFLLIDSFIHELRRANAHCASLRIFFWSLDPDFPAVDRIRTFDVDAVATNSEVLASQLEQGGTPVMVIPLAADPSVFVPSQTPAEPSPYLVFVGSAGGIVANTKRYLGEVLQATIRAVDVYNREHGTQVEFRIYGSGWAGLPDFKDHFRGQIPQSELPALYHDSLGVLGLTMDAQRDYGMLNNRVFEVLASGVPLLTERFEALERTFPEDPNVVYYDLDDVERSVSRAVFEVLGRDPEKRGEAGRASHETIVRDHTYEARMRDFLTLYSASLVSSPRVSKLSVLLLLPQSPVSPSLDYLLPALTDLYQVTAFTPSSVSSMDDVVGYDFVVSLGSVGSHTHDFFLANPWPRKWNTARGMPQLRGWFPPAMKEGWELGLEKADLDNYDVLYVAPRDQDRVERRVEQVGGGTHVEALSGTGAVEALAAARPEDVQAFAGELAQLTLKKLAFWVWKEGDVGTDAVESAPWGECGEDEGVLLLLPENLRGAEMEAEVGRMVERAAELRKGLFVFWGSELWKAHLLLPRSEEVWIASGNGLEDSVEWVANAIGTIAEGGRVTRRLEGGVEGGGRGGEVLGEKLRDPAAVRGSAEFAASFKMGLSRALVLGRANRELTVAPVGGAGGGELRISEHPNGIDLAVGVVDFMVGRDGGVCLMGATGADGGEALVTCLHQADIGFKLLVGEGVCKGTARVRAELRSGVYSHGLGGGGGEEIVIVVDAINDVEFESWAWVESRYIPVWLDERFVQCA</sequence>
<keyword evidence="4" id="KW-1185">Reference proteome</keyword>
<evidence type="ECO:0000313" key="4">
    <source>
        <dbReference type="Proteomes" id="UP001165060"/>
    </source>
</evidence>
<feature type="domain" description="Spore protein YkvP/CgeB glycosyl transferase-like" evidence="2">
    <location>
        <begin position="222"/>
        <end position="360"/>
    </location>
</feature>
<evidence type="ECO:0000259" key="2">
    <source>
        <dbReference type="Pfam" id="PF13524"/>
    </source>
</evidence>
<name>A0ABQ6NDH5_9STRA</name>
<evidence type="ECO:0000313" key="3">
    <source>
        <dbReference type="EMBL" id="GMI57328.1"/>
    </source>
</evidence>
<feature type="chain" id="PRO_5047009496" description="Spore protein YkvP/CgeB glycosyl transferase-like domain-containing protein" evidence="1">
    <location>
        <begin position="22"/>
        <end position="840"/>
    </location>
</feature>
<evidence type="ECO:0000256" key="1">
    <source>
        <dbReference type="SAM" id="SignalP"/>
    </source>
</evidence>
<reference evidence="3 4" key="1">
    <citation type="journal article" date="2023" name="Commun. Biol.">
        <title>Genome analysis of Parmales, the sister group of diatoms, reveals the evolutionary specialization of diatoms from phago-mixotrophs to photoautotrophs.</title>
        <authorList>
            <person name="Ban H."/>
            <person name="Sato S."/>
            <person name="Yoshikawa S."/>
            <person name="Yamada K."/>
            <person name="Nakamura Y."/>
            <person name="Ichinomiya M."/>
            <person name="Sato N."/>
            <person name="Blanc-Mathieu R."/>
            <person name="Endo H."/>
            <person name="Kuwata A."/>
            <person name="Ogata H."/>
        </authorList>
    </citation>
    <scope>NUCLEOTIDE SEQUENCE [LARGE SCALE GENOMIC DNA]</scope>
</reference>
<comment type="caution">
    <text evidence="3">The sequence shown here is derived from an EMBL/GenBank/DDBJ whole genome shotgun (WGS) entry which is preliminary data.</text>
</comment>
<protein>
    <recommendedName>
        <fullName evidence="2">Spore protein YkvP/CgeB glycosyl transferase-like domain-containing protein</fullName>
    </recommendedName>
</protein>